<dbReference type="Pfam" id="PF20133">
    <property type="entry name" value="HHL1-like"/>
    <property type="match status" value="1"/>
</dbReference>
<feature type="region of interest" description="Disordered" evidence="1">
    <location>
        <begin position="240"/>
        <end position="276"/>
    </location>
</feature>
<dbReference type="InterPro" id="IPR045388">
    <property type="entry name" value="HHL1-like"/>
</dbReference>
<evidence type="ECO:0000256" key="1">
    <source>
        <dbReference type="SAM" id="MobiDB-lite"/>
    </source>
</evidence>
<sequence>MEVVGGVSLRPARLRHLTPGEAGAGSFLPRRLQLARTAARPARRALVVEARGGRGWSDRQSQQQRRMPQLPKIEDDGNPRFVIFIRTANVYSSSIPSDLIVCMYINFLLVYFWYPLNIVTGGTTAKIMLAAKDNFLGKYIYKDTLARNLATVIYKDEDDIIDLAKEQFRVLKGETEFRYGYKIVEKGNLRSALATSNVLELPKKEELKSVVDKVRDFFGEVTSGAKESFAQITGSASAAEAEAEAKAEDERPRSKRRGSKRKGKQQKPKQGFKPES</sequence>
<protein>
    <recommendedName>
        <fullName evidence="3">Protein HHL1, chloroplastic</fullName>
    </recommendedName>
</protein>
<proteinExistence type="predicted"/>
<feature type="compositionally biased region" description="Basic and acidic residues" evidence="1">
    <location>
        <begin position="243"/>
        <end position="252"/>
    </location>
</feature>
<feature type="compositionally biased region" description="Basic residues" evidence="1">
    <location>
        <begin position="253"/>
        <end position="267"/>
    </location>
</feature>
<evidence type="ECO:0008006" key="3">
    <source>
        <dbReference type="Google" id="ProtNLM"/>
    </source>
</evidence>
<dbReference type="EnsemblPlants" id="EMT22924">
    <property type="protein sequence ID" value="EMT22924"/>
    <property type="gene ID" value="F775_29812"/>
</dbReference>
<dbReference type="PANTHER" id="PTHR48191">
    <property type="entry name" value="PROTEIN HHL1 CHLOROPLASTIC"/>
    <property type="match status" value="1"/>
</dbReference>
<name>M8BLU6_AEGTA</name>
<accession>M8BLU6</accession>
<dbReference type="AlphaFoldDB" id="M8BLU6"/>
<reference evidence="2" key="1">
    <citation type="submission" date="2015-06" db="UniProtKB">
        <authorList>
            <consortium name="EnsemblPlants"/>
        </authorList>
    </citation>
    <scope>IDENTIFICATION</scope>
</reference>
<organism evidence="2">
    <name type="scientific">Aegilops tauschii</name>
    <name type="common">Tausch's goatgrass</name>
    <name type="synonym">Aegilops squarrosa</name>
    <dbReference type="NCBI Taxonomy" id="37682"/>
    <lineage>
        <taxon>Eukaryota</taxon>
        <taxon>Viridiplantae</taxon>
        <taxon>Streptophyta</taxon>
        <taxon>Embryophyta</taxon>
        <taxon>Tracheophyta</taxon>
        <taxon>Spermatophyta</taxon>
        <taxon>Magnoliopsida</taxon>
        <taxon>Liliopsida</taxon>
        <taxon>Poales</taxon>
        <taxon>Poaceae</taxon>
        <taxon>BOP clade</taxon>
        <taxon>Pooideae</taxon>
        <taxon>Triticodae</taxon>
        <taxon>Triticeae</taxon>
        <taxon>Triticinae</taxon>
        <taxon>Aegilops</taxon>
    </lineage>
</organism>
<dbReference type="PANTHER" id="PTHR48191:SF2">
    <property type="entry name" value="PROTEIN HHL1, CHLOROPLASTIC"/>
    <property type="match status" value="1"/>
</dbReference>
<evidence type="ECO:0000313" key="2">
    <source>
        <dbReference type="EnsemblPlants" id="EMT22924"/>
    </source>
</evidence>
<feature type="region of interest" description="Disordered" evidence="1">
    <location>
        <begin position="51"/>
        <end position="71"/>
    </location>
</feature>